<dbReference type="AlphaFoldDB" id="A0A3B1D1L7"/>
<sequence>MKPVMRTYSAKPADFPPQDRKWYIIDAQKMILGRMAVRIANILRGKDKPTYTPHVDTGSFVVVINASKVKLTGNKLDQKIYYKHTGYIGHLRSATLREMLTKKPEEVIKKAVIRMLPKNKLSQASIKKLKVYPGPDHPHEAQQPVTLEF</sequence>
<dbReference type="SUPFAM" id="SSF52161">
    <property type="entry name" value="Ribosomal protein L13"/>
    <property type="match status" value="1"/>
</dbReference>
<keyword evidence="2 4" id="KW-0689">Ribosomal protein</keyword>
<dbReference type="GO" id="GO:0017148">
    <property type="term" value="P:negative regulation of translation"/>
    <property type="evidence" value="ECO:0007669"/>
    <property type="project" value="TreeGrafter"/>
</dbReference>
<dbReference type="Gene3D" id="3.90.1180.10">
    <property type="entry name" value="Ribosomal protein L13"/>
    <property type="match status" value="1"/>
</dbReference>
<dbReference type="GO" id="GO:0003735">
    <property type="term" value="F:structural constituent of ribosome"/>
    <property type="evidence" value="ECO:0007669"/>
    <property type="project" value="InterPro"/>
</dbReference>
<evidence type="ECO:0000256" key="2">
    <source>
        <dbReference type="ARBA" id="ARBA00022980"/>
    </source>
</evidence>
<proteinExistence type="inferred from homology"/>
<accession>A0A3B1D1L7</accession>
<evidence type="ECO:0000256" key="1">
    <source>
        <dbReference type="ARBA" id="ARBA00006227"/>
    </source>
</evidence>
<dbReference type="PANTHER" id="PTHR11545:SF2">
    <property type="entry name" value="LARGE RIBOSOMAL SUBUNIT PROTEIN UL13M"/>
    <property type="match status" value="1"/>
</dbReference>
<keyword evidence="3" id="KW-0687">Ribonucleoprotein</keyword>
<dbReference type="GO" id="GO:0006412">
    <property type="term" value="P:translation"/>
    <property type="evidence" value="ECO:0007669"/>
    <property type="project" value="InterPro"/>
</dbReference>
<dbReference type="PANTHER" id="PTHR11545">
    <property type="entry name" value="RIBOSOMAL PROTEIN L13"/>
    <property type="match status" value="1"/>
</dbReference>
<reference evidence="4" key="1">
    <citation type="submission" date="2018-06" db="EMBL/GenBank/DDBJ databases">
        <authorList>
            <person name="Zhirakovskaya E."/>
        </authorList>
    </citation>
    <scope>NUCLEOTIDE SEQUENCE</scope>
</reference>
<dbReference type="NCBIfam" id="TIGR01066">
    <property type="entry name" value="rplM_bact"/>
    <property type="match status" value="1"/>
</dbReference>
<dbReference type="InterPro" id="IPR036899">
    <property type="entry name" value="Ribosomal_uL13_sf"/>
</dbReference>
<dbReference type="PIRSF" id="PIRSF002181">
    <property type="entry name" value="Ribosomal_L13"/>
    <property type="match status" value="1"/>
</dbReference>
<dbReference type="CDD" id="cd00392">
    <property type="entry name" value="Ribosomal_L13"/>
    <property type="match status" value="1"/>
</dbReference>
<evidence type="ECO:0000256" key="3">
    <source>
        <dbReference type="ARBA" id="ARBA00023274"/>
    </source>
</evidence>
<dbReference type="Pfam" id="PF00572">
    <property type="entry name" value="Ribosomal_L13"/>
    <property type="match status" value="1"/>
</dbReference>
<dbReference type="FunFam" id="3.90.1180.10:FF:000001">
    <property type="entry name" value="50S ribosomal protein L13"/>
    <property type="match status" value="1"/>
</dbReference>
<gene>
    <name evidence="4" type="ORF">MNBD_NITROSPINAE03-1467</name>
</gene>
<dbReference type="EMBL" id="UOGB01000246">
    <property type="protein sequence ID" value="VAX22617.1"/>
    <property type="molecule type" value="Genomic_DNA"/>
</dbReference>
<organism evidence="4">
    <name type="scientific">hydrothermal vent metagenome</name>
    <dbReference type="NCBI Taxonomy" id="652676"/>
    <lineage>
        <taxon>unclassified sequences</taxon>
        <taxon>metagenomes</taxon>
        <taxon>ecological metagenomes</taxon>
    </lineage>
</organism>
<comment type="similarity">
    <text evidence="1">Belongs to the universal ribosomal protein uL13 family.</text>
</comment>
<dbReference type="GO" id="GO:0022625">
    <property type="term" value="C:cytosolic large ribosomal subunit"/>
    <property type="evidence" value="ECO:0007669"/>
    <property type="project" value="TreeGrafter"/>
</dbReference>
<dbReference type="InterPro" id="IPR005823">
    <property type="entry name" value="Ribosomal_uL13_bac-type"/>
</dbReference>
<dbReference type="GO" id="GO:0003729">
    <property type="term" value="F:mRNA binding"/>
    <property type="evidence" value="ECO:0007669"/>
    <property type="project" value="UniProtKB-ARBA"/>
</dbReference>
<dbReference type="InterPro" id="IPR005822">
    <property type="entry name" value="Ribosomal_uL13"/>
</dbReference>
<protein>
    <submittedName>
        <fullName evidence="4">LSU ribosomal protein L13p (L13Ae)</fullName>
    </submittedName>
</protein>
<dbReference type="HAMAP" id="MF_01366">
    <property type="entry name" value="Ribosomal_uL13"/>
    <property type="match status" value="1"/>
</dbReference>
<name>A0A3B1D1L7_9ZZZZ</name>
<evidence type="ECO:0000313" key="4">
    <source>
        <dbReference type="EMBL" id="VAX22617.1"/>
    </source>
</evidence>